<dbReference type="Proteomes" id="UP000247498">
    <property type="component" value="Unassembled WGS sequence"/>
</dbReference>
<evidence type="ECO:0000313" key="6">
    <source>
        <dbReference type="EMBL" id="GBF91823.1"/>
    </source>
</evidence>
<evidence type="ECO:0000256" key="1">
    <source>
        <dbReference type="ARBA" id="ARBA00004585"/>
    </source>
</evidence>
<dbReference type="Pfam" id="PF05648">
    <property type="entry name" value="PEX11"/>
    <property type="match status" value="1"/>
</dbReference>
<dbReference type="GO" id="GO:0042802">
    <property type="term" value="F:identical protein binding"/>
    <property type="evidence" value="ECO:0007669"/>
    <property type="project" value="UniProtKB-ARBA"/>
</dbReference>
<accession>A0A2V0P1V8</accession>
<gene>
    <name evidence="6" type="ORF">Rsub_04928</name>
</gene>
<reference evidence="6 7" key="1">
    <citation type="journal article" date="2018" name="Sci. Rep.">
        <title>Raphidocelis subcapitata (=Pseudokirchneriella subcapitata) provides an insight into genome evolution and environmental adaptations in the Sphaeropleales.</title>
        <authorList>
            <person name="Suzuki S."/>
            <person name="Yamaguchi H."/>
            <person name="Nakajima N."/>
            <person name="Kawachi M."/>
        </authorList>
    </citation>
    <scope>NUCLEOTIDE SEQUENCE [LARGE SCALE GENOMIC DNA]</scope>
    <source>
        <strain evidence="6 7">NIES-35</strain>
    </source>
</reference>
<dbReference type="OrthoDB" id="411017at2759"/>
<organism evidence="6 7">
    <name type="scientific">Raphidocelis subcapitata</name>
    <dbReference type="NCBI Taxonomy" id="307507"/>
    <lineage>
        <taxon>Eukaryota</taxon>
        <taxon>Viridiplantae</taxon>
        <taxon>Chlorophyta</taxon>
        <taxon>core chlorophytes</taxon>
        <taxon>Chlorophyceae</taxon>
        <taxon>CS clade</taxon>
        <taxon>Sphaeropleales</taxon>
        <taxon>Selenastraceae</taxon>
        <taxon>Raphidocelis</taxon>
    </lineage>
</organism>
<sequence length="260" mass="27828">MAAAPAAAAAPPAPAAPQKDTLEKTVVFLQKREGIDKALKIIRYTSRLIAAVSPEGSEARRRFDLLQASVGQSRKAYRLGKFLQNVHGLRNASLWAAAAGGSRADVVLGALEVVTYAGEGVYYFLDQFIWLMKAGVISKALERRLSRASAYAEAAGYAANIALNLHRVRVLQLQEFALRARAAKAAKDGAPPDPATPRRIAALRSQRVLRAAFVVQDLSDALLALSDITDGRYARLSHPVVLALAGLVSAAVSSYKNWPG</sequence>
<evidence type="ECO:0000313" key="7">
    <source>
        <dbReference type="Proteomes" id="UP000247498"/>
    </source>
</evidence>
<name>A0A2V0P1V8_9CHLO</name>
<dbReference type="GO" id="GO:0044375">
    <property type="term" value="P:regulation of peroxisome size"/>
    <property type="evidence" value="ECO:0007669"/>
    <property type="project" value="UniProtKB-ARBA"/>
</dbReference>
<proteinExistence type="inferred from homology"/>
<comment type="subcellular location">
    <subcellularLocation>
        <location evidence="1">Peroxisome membrane</location>
        <topology evidence="1">Multi-pass membrane protein</topology>
    </subcellularLocation>
</comment>
<evidence type="ECO:0000256" key="3">
    <source>
        <dbReference type="ARBA" id="ARBA00022593"/>
    </source>
</evidence>
<dbReference type="FunCoup" id="A0A2V0P1V8">
    <property type="interactions" value="362"/>
</dbReference>
<dbReference type="GO" id="GO:0016559">
    <property type="term" value="P:peroxisome fission"/>
    <property type="evidence" value="ECO:0007669"/>
    <property type="project" value="InterPro"/>
</dbReference>
<comment type="caution">
    <text evidence="6">The sequence shown here is derived from an EMBL/GenBank/DDBJ whole genome shotgun (WGS) entry which is preliminary data.</text>
</comment>
<evidence type="ECO:0000256" key="5">
    <source>
        <dbReference type="ARBA" id="ARBA00023140"/>
    </source>
</evidence>
<protein>
    <submittedName>
        <fullName evidence="6">Uncharacterized protein</fullName>
    </submittedName>
</protein>
<dbReference type="AlphaFoldDB" id="A0A2V0P1V8"/>
<dbReference type="EMBL" id="BDRX01000027">
    <property type="protein sequence ID" value="GBF91823.1"/>
    <property type="molecule type" value="Genomic_DNA"/>
</dbReference>
<dbReference type="STRING" id="307507.A0A2V0P1V8"/>
<comment type="similarity">
    <text evidence="2">Belongs to the peroxin-11 family.</text>
</comment>
<keyword evidence="3" id="KW-0962">Peroxisome biogenesis</keyword>
<keyword evidence="4" id="KW-0472">Membrane</keyword>
<dbReference type="GO" id="GO:0005778">
    <property type="term" value="C:peroxisomal membrane"/>
    <property type="evidence" value="ECO:0007669"/>
    <property type="project" value="UniProtKB-SubCell"/>
</dbReference>
<evidence type="ECO:0000256" key="2">
    <source>
        <dbReference type="ARBA" id="ARBA00008194"/>
    </source>
</evidence>
<dbReference type="PANTHER" id="PTHR12652:SF50">
    <property type="entry name" value="PEROXIN 11"/>
    <property type="match status" value="1"/>
</dbReference>
<keyword evidence="5" id="KW-0576">Peroxisome</keyword>
<dbReference type="PANTHER" id="PTHR12652">
    <property type="entry name" value="PEROXISOMAL BIOGENESIS FACTOR 11"/>
    <property type="match status" value="1"/>
</dbReference>
<keyword evidence="7" id="KW-1185">Reference proteome</keyword>
<dbReference type="InterPro" id="IPR008733">
    <property type="entry name" value="PEX11"/>
</dbReference>
<dbReference type="InParanoid" id="A0A2V0P1V8"/>
<evidence type="ECO:0000256" key="4">
    <source>
        <dbReference type="ARBA" id="ARBA00023136"/>
    </source>
</evidence>